<evidence type="ECO:0000313" key="3">
    <source>
        <dbReference type="Proteomes" id="UP000789759"/>
    </source>
</evidence>
<keyword evidence="3" id="KW-1185">Reference proteome</keyword>
<reference evidence="2" key="1">
    <citation type="submission" date="2021-06" db="EMBL/GenBank/DDBJ databases">
        <authorList>
            <person name="Kallberg Y."/>
            <person name="Tangrot J."/>
            <person name="Rosling A."/>
        </authorList>
    </citation>
    <scope>NUCLEOTIDE SEQUENCE</scope>
    <source>
        <strain evidence="2">FL966</strain>
    </source>
</reference>
<dbReference type="Proteomes" id="UP000789759">
    <property type="component" value="Unassembled WGS sequence"/>
</dbReference>
<gene>
    <name evidence="2" type="ORF">CPELLU_LOCUS8943</name>
</gene>
<dbReference type="Gene3D" id="2.40.70.10">
    <property type="entry name" value="Acid Proteases"/>
    <property type="match status" value="1"/>
</dbReference>
<feature type="region of interest" description="Disordered" evidence="1">
    <location>
        <begin position="1"/>
        <end position="34"/>
    </location>
</feature>
<organism evidence="2 3">
    <name type="scientific">Cetraspora pellucida</name>
    <dbReference type="NCBI Taxonomy" id="1433469"/>
    <lineage>
        <taxon>Eukaryota</taxon>
        <taxon>Fungi</taxon>
        <taxon>Fungi incertae sedis</taxon>
        <taxon>Mucoromycota</taxon>
        <taxon>Glomeromycotina</taxon>
        <taxon>Glomeromycetes</taxon>
        <taxon>Diversisporales</taxon>
        <taxon>Gigasporaceae</taxon>
        <taxon>Cetraspora</taxon>
    </lineage>
</organism>
<accession>A0A9N9DK38</accession>
<comment type="caution">
    <text evidence="2">The sequence shown here is derived from an EMBL/GenBank/DDBJ whole genome shotgun (WGS) entry which is preliminary data.</text>
</comment>
<dbReference type="EMBL" id="CAJVQA010006590">
    <property type="protein sequence ID" value="CAG8642929.1"/>
    <property type="molecule type" value="Genomic_DNA"/>
</dbReference>
<sequence>MLLRKKKNIKGREDTIGLGETEEIPPQDADMDNRNEIEDLDDNVQEIISEFIKKKKKENKDDKVPKTIIKGISKYVLGISSFLTEEENHHKKEVLGIRDKDIPLIVNSESLESVVASHLLQELGIRIERPSVVNMINIHEESKRVIGEISNFPFSVSRIEIPINIIITDATFYCAIVSNDWLAKVNAAINWNSSDMTIYWDDKEITVPVKFRKMTRASLEKERMVAQKEEDQCIADLFDYCYENET</sequence>
<evidence type="ECO:0000313" key="2">
    <source>
        <dbReference type="EMBL" id="CAG8642929.1"/>
    </source>
</evidence>
<dbReference type="AlphaFoldDB" id="A0A9N9DK38"/>
<proteinExistence type="predicted"/>
<name>A0A9N9DK38_9GLOM</name>
<dbReference type="OrthoDB" id="2442646at2759"/>
<dbReference type="InterPro" id="IPR021109">
    <property type="entry name" value="Peptidase_aspartic_dom_sf"/>
</dbReference>
<protein>
    <submittedName>
        <fullName evidence="2">1638_t:CDS:1</fullName>
    </submittedName>
</protein>
<evidence type="ECO:0000256" key="1">
    <source>
        <dbReference type="SAM" id="MobiDB-lite"/>
    </source>
</evidence>